<gene>
    <name evidence="1" type="ORF">G4H13_35185</name>
</gene>
<sequence length="213" mass="22865">MNTVTTLVPEARAAYGVYATFPRRRYAADMLIKRITPMQAHASARAENSRAWSTAAKQLSGAIDAVSAAIDTPLLGGRPIRRAATAIVLDAILAFETAHATSLPYDDHGRYNPAPGTEYEFSVSDIGRAAVQLLGPDWHAESTSWGVGARLARDGEPRSTFALGVNEIDDDLYVRSDLIESTVYLSDACAVDGLDVLAARVADTVRSLRNGED</sequence>
<organism evidence="1 2">
    <name type="scientific">Streptomyces rhizosphaericus</name>
    <dbReference type="NCBI Taxonomy" id="114699"/>
    <lineage>
        <taxon>Bacteria</taxon>
        <taxon>Bacillati</taxon>
        <taxon>Actinomycetota</taxon>
        <taxon>Actinomycetes</taxon>
        <taxon>Kitasatosporales</taxon>
        <taxon>Streptomycetaceae</taxon>
        <taxon>Streptomyces</taxon>
        <taxon>Streptomyces violaceusniger group</taxon>
    </lineage>
</organism>
<comment type="caution">
    <text evidence="1">The sequence shown here is derived from an EMBL/GenBank/DDBJ whole genome shotgun (WGS) entry which is preliminary data.</text>
</comment>
<accession>A0A6G4AQE0</accession>
<reference evidence="1" key="1">
    <citation type="submission" date="2020-02" db="EMBL/GenBank/DDBJ databases">
        <title>A new Streptomyces sp. for controlling soil-borne diseases.</title>
        <authorList>
            <person name="Li X."/>
            <person name="Tian Y."/>
            <person name="Gao K."/>
        </authorList>
    </citation>
    <scope>NUCLEOTIDE SEQUENCE [LARGE SCALE GENOMIC DNA]</scope>
    <source>
        <strain evidence="1">0250</strain>
    </source>
</reference>
<evidence type="ECO:0000313" key="2">
    <source>
        <dbReference type="Proteomes" id="UP000476310"/>
    </source>
</evidence>
<dbReference type="Proteomes" id="UP000476310">
    <property type="component" value="Unassembled WGS sequence"/>
</dbReference>
<dbReference type="EMBL" id="JAAIKT010000060">
    <property type="protein sequence ID" value="NEW75458.1"/>
    <property type="molecule type" value="Genomic_DNA"/>
</dbReference>
<name>A0A6G4AQE0_9ACTN</name>
<evidence type="ECO:0000313" key="1">
    <source>
        <dbReference type="EMBL" id="NEW75458.1"/>
    </source>
</evidence>
<proteinExistence type="predicted"/>
<dbReference type="AlphaFoldDB" id="A0A6G4AQE0"/>
<keyword evidence="2" id="KW-1185">Reference proteome</keyword>
<protein>
    <submittedName>
        <fullName evidence="1">Uncharacterized protein</fullName>
    </submittedName>
</protein>
<dbReference type="RefSeq" id="WP_164433833.1">
    <property type="nucleotide sequence ID" value="NZ_JAAIKT010000060.1"/>
</dbReference>